<evidence type="ECO:0000259" key="3">
    <source>
        <dbReference type="PROSITE" id="PS50888"/>
    </source>
</evidence>
<dbReference type="KEGG" id="pfy:PFICI_00154"/>
<dbReference type="InterPro" id="IPR036638">
    <property type="entry name" value="HLH_DNA-bd_sf"/>
</dbReference>
<dbReference type="OrthoDB" id="2133190at2759"/>
<evidence type="ECO:0000313" key="5">
    <source>
        <dbReference type="Proteomes" id="UP000030651"/>
    </source>
</evidence>
<proteinExistence type="predicted"/>
<name>W3XM42_PESFW</name>
<evidence type="ECO:0000256" key="1">
    <source>
        <dbReference type="SAM" id="Coils"/>
    </source>
</evidence>
<dbReference type="PROSITE" id="PS50888">
    <property type="entry name" value="BHLH"/>
    <property type="match status" value="1"/>
</dbReference>
<feature type="domain" description="BHLH" evidence="3">
    <location>
        <begin position="154"/>
        <end position="226"/>
    </location>
</feature>
<feature type="compositionally biased region" description="Low complexity" evidence="2">
    <location>
        <begin position="143"/>
        <end position="156"/>
    </location>
</feature>
<evidence type="ECO:0000256" key="2">
    <source>
        <dbReference type="SAM" id="MobiDB-lite"/>
    </source>
</evidence>
<sequence length="262" mass="29193">MSSILNQVPQIPVDHTATHEDFELFRRLLRVARLLNPQQAHDIANRDVVPPPRTHRNGAEGGTIGKGVLDNLRHGDTGVDGYDIDPDDDEDSEYEEENEKGEQTDRLHPPPAPSPLAGPNTKPIRTSPRRHADHQPSNNIKTAAQPQQQQPQQPAQRPHSSVEKRYRSVVNRKIEELSALIPASNRGGNPSDSKTTPSLDQAVEVIDKVPTKSIVLDRAMRHLEQLVSEYNQSTCERDELRGKLQAWLDNVPVQDTSETVGV</sequence>
<keyword evidence="5" id="KW-1185">Reference proteome</keyword>
<feature type="compositionally biased region" description="Acidic residues" evidence="2">
    <location>
        <begin position="82"/>
        <end position="99"/>
    </location>
</feature>
<gene>
    <name evidence="4" type="ORF">PFICI_00154</name>
</gene>
<dbReference type="InterPro" id="IPR011598">
    <property type="entry name" value="bHLH_dom"/>
</dbReference>
<dbReference type="GO" id="GO:0046983">
    <property type="term" value="F:protein dimerization activity"/>
    <property type="evidence" value="ECO:0007669"/>
    <property type="project" value="InterPro"/>
</dbReference>
<reference evidence="5" key="1">
    <citation type="journal article" date="2015" name="BMC Genomics">
        <title>Genomic and transcriptomic analysis of the endophytic fungus Pestalotiopsis fici reveals its lifestyle and high potential for synthesis of natural products.</title>
        <authorList>
            <person name="Wang X."/>
            <person name="Zhang X."/>
            <person name="Liu L."/>
            <person name="Xiang M."/>
            <person name="Wang W."/>
            <person name="Sun X."/>
            <person name="Che Y."/>
            <person name="Guo L."/>
            <person name="Liu G."/>
            <person name="Guo L."/>
            <person name="Wang C."/>
            <person name="Yin W.B."/>
            <person name="Stadler M."/>
            <person name="Zhang X."/>
            <person name="Liu X."/>
        </authorList>
    </citation>
    <scope>NUCLEOTIDE SEQUENCE [LARGE SCALE GENOMIC DNA]</scope>
    <source>
        <strain evidence="5">W106-1 / CGMCC3.15140</strain>
    </source>
</reference>
<dbReference type="SMART" id="SM00353">
    <property type="entry name" value="HLH"/>
    <property type="match status" value="1"/>
</dbReference>
<feature type="compositionally biased region" description="Basic and acidic residues" evidence="2">
    <location>
        <begin position="160"/>
        <end position="176"/>
    </location>
</feature>
<dbReference type="RefSeq" id="XP_007826926.1">
    <property type="nucleotide sequence ID" value="XM_007828735.1"/>
</dbReference>
<dbReference type="Gene3D" id="4.10.280.10">
    <property type="entry name" value="Helix-loop-helix DNA-binding domain"/>
    <property type="match status" value="1"/>
</dbReference>
<dbReference type="STRING" id="1229662.W3XM42"/>
<organism evidence="4 5">
    <name type="scientific">Pestalotiopsis fici (strain W106-1 / CGMCC3.15140)</name>
    <dbReference type="NCBI Taxonomy" id="1229662"/>
    <lineage>
        <taxon>Eukaryota</taxon>
        <taxon>Fungi</taxon>
        <taxon>Dikarya</taxon>
        <taxon>Ascomycota</taxon>
        <taxon>Pezizomycotina</taxon>
        <taxon>Sordariomycetes</taxon>
        <taxon>Xylariomycetidae</taxon>
        <taxon>Amphisphaeriales</taxon>
        <taxon>Sporocadaceae</taxon>
        <taxon>Pestalotiopsis</taxon>
    </lineage>
</organism>
<evidence type="ECO:0000313" key="4">
    <source>
        <dbReference type="EMBL" id="ETS86326.1"/>
    </source>
</evidence>
<feature type="coiled-coil region" evidence="1">
    <location>
        <begin position="216"/>
        <end position="243"/>
    </location>
</feature>
<protein>
    <recommendedName>
        <fullName evidence="3">BHLH domain-containing protein</fullName>
    </recommendedName>
</protein>
<dbReference type="Proteomes" id="UP000030651">
    <property type="component" value="Unassembled WGS sequence"/>
</dbReference>
<dbReference type="SUPFAM" id="SSF47459">
    <property type="entry name" value="HLH, helix-loop-helix DNA-binding domain"/>
    <property type="match status" value="1"/>
</dbReference>
<dbReference type="InParanoid" id="W3XM42"/>
<dbReference type="AlphaFoldDB" id="W3XM42"/>
<dbReference type="EMBL" id="KI912109">
    <property type="protein sequence ID" value="ETS86326.1"/>
    <property type="molecule type" value="Genomic_DNA"/>
</dbReference>
<feature type="region of interest" description="Disordered" evidence="2">
    <location>
        <begin position="42"/>
        <end position="202"/>
    </location>
</feature>
<dbReference type="HOGENOM" id="CLU_1062105_0_0_1"/>
<accession>W3XM42</accession>
<dbReference type="GeneID" id="19265167"/>
<dbReference type="Pfam" id="PF00010">
    <property type="entry name" value="HLH"/>
    <property type="match status" value="1"/>
</dbReference>
<feature type="compositionally biased region" description="Polar residues" evidence="2">
    <location>
        <begin position="186"/>
        <end position="199"/>
    </location>
</feature>
<keyword evidence="1" id="KW-0175">Coiled coil</keyword>